<comment type="caution">
    <text evidence="1">The sequence shown here is derived from an EMBL/GenBank/DDBJ whole genome shotgun (WGS) entry which is preliminary data.</text>
</comment>
<evidence type="ECO:0000313" key="1">
    <source>
        <dbReference type="EMBL" id="MBJ6128172.1"/>
    </source>
</evidence>
<reference evidence="2" key="1">
    <citation type="submission" date="2020-12" db="EMBL/GenBank/DDBJ databases">
        <title>Hymenobacter sp.</title>
        <authorList>
            <person name="Kim M.K."/>
        </authorList>
    </citation>
    <scope>NUCLEOTIDE SEQUENCE [LARGE SCALE GENOMIC DNA]</scope>
    <source>
        <strain evidence="2">BT325</strain>
    </source>
</reference>
<organism evidence="1 2">
    <name type="scientific">Microvirga splendida</name>
    <dbReference type="NCBI Taxonomy" id="2795727"/>
    <lineage>
        <taxon>Bacteria</taxon>
        <taxon>Pseudomonadati</taxon>
        <taxon>Pseudomonadota</taxon>
        <taxon>Alphaproteobacteria</taxon>
        <taxon>Hyphomicrobiales</taxon>
        <taxon>Methylobacteriaceae</taxon>
        <taxon>Microvirga</taxon>
    </lineage>
</organism>
<protein>
    <submittedName>
        <fullName evidence="1">Uncharacterized protein</fullName>
    </submittedName>
</protein>
<keyword evidence="2" id="KW-1185">Reference proteome</keyword>
<evidence type="ECO:0000313" key="2">
    <source>
        <dbReference type="Proteomes" id="UP000620670"/>
    </source>
</evidence>
<sequence length="93" mass="11294">MAHLKQNNYQELYRHEADTPSIDAMMREVLHRLGNIDFEYQVEVDKLERSAADQEFKSRIMRRIRAAHHERREPYVELLATLRQRQHRLSHRG</sequence>
<name>A0ABS0Y784_9HYPH</name>
<gene>
    <name evidence="1" type="ORF">JAO75_22485</name>
</gene>
<dbReference type="RefSeq" id="WP_199051448.1">
    <property type="nucleotide sequence ID" value="NZ_JAELXT010000041.1"/>
</dbReference>
<dbReference type="EMBL" id="JAELXT010000041">
    <property type="protein sequence ID" value="MBJ6128172.1"/>
    <property type="molecule type" value="Genomic_DNA"/>
</dbReference>
<dbReference type="Proteomes" id="UP000620670">
    <property type="component" value="Unassembled WGS sequence"/>
</dbReference>
<accession>A0ABS0Y784</accession>
<proteinExistence type="predicted"/>